<organism evidence="2 3">
    <name type="scientific">Cinchona calisaya</name>
    <dbReference type="NCBI Taxonomy" id="153742"/>
    <lineage>
        <taxon>Eukaryota</taxon>
        <taxon>Viridiplantae</taxon>
        <taxon>Streptophyta</taxon>
        <taxon>Embryophyta</taxon>
        <taxon>Tracheophyta</taxon>
        <taxon>Spermatophyta</taxon>
        <taxon>Magnoliopsida</taxon>
        <taxon>eudicotyledons</taxon>
        <taxon>Gunneridae</taxon>
        <taxon>Pentapetalae</taxon>
        <taxon>asterids</taxon>
        <taxon>lamiids</taxon>
        <taxon>Gentianales</taxon>
        <taxon>Rubiaceae</taxon>
        <taxon>Cinchonoideae</taxon>
        <taxon>Cinchoneae</taxon>
        <taxon>Cinchona</taxon>
    </lineage>
</organism>
<dbReference type="PANTHER" id="PTHR38377:SF1">
    <property type="entry name" value="THREONINE-TRNA LIGASE 2"/>
    <property type="match status" value="1"/>
</dbReference>
<dbReference type="Proteomes" id="UP001630127">
    <property type="component" value="Unassembled WGS sequence"/>
</dbReference>
<accession>A0ABD3AR90</accession>
<evidence type="ECO:0000313" key="2">
    <source>
        <dbReference type="EMBL" id="KAL3533723.1"/>
    </source>
</evidence>
<sequence length="102" mass="11735">MAENNLQEILKPFYHRASEAETRLERLEAAIASEKNSGNEELLKKVGELQSKLDDVKAEQASEREKVQKELQQLNTENAKLQYRITHLVRALKDTDSQLQSK</sequence>
<keyword evidence="1" id="KW-0175">Coiled coil</keyword>
<name>A0ABD3AR90_9GENT</name>
<proteinExistence type="predicted"/>
<protein>
    <submittedName>
        <fullName evidence="2">Uncharacterized protein</fullName>
    </submittedName>
</protein>
<feature type="coiled-coil region" evidence="1">
    <location>
        <begin position="17"/>
        <end position="84"/>
    </location>
</feature>
<keyword evidence="3" id="KW-1185">Reference proteome</keyword>
<dbReference type="AlphaFoldDB" id="A0ABD3AR90"/>
<evidence type="ECO:0000313" key="3">
    <source>
        <dbReference type="Proteomes" id="UP001630127"/>
    </source>
</evidence>
<gene>
    <name evidence="2" type="ORF">ACH5RR_007244</name>
</gene>
<comment type="caution">
    <text evidence="2">The sequence shown here is derived from an EMBL/GenBank/DDBJ whole genome shotgun (WGS) entry which is preliminary data.</text>
</comment>
<dbReference type="EMBL" id="JBJUIK010000003">
    <property type="protein sequence ID" value="KAL3533723.1"/>
    <property type="molecule type" value="Genomic_DNA"/>
</dbReference>
<reference evidence="2 3" key="1">
    <citation type="submission" date="2024-11" db="EMBL/GenBank/DDBJ databases">
        <title>A near-complete genome assembly of Cinchona calisaya.</title>
        <authorList>
            <person name="Lian D.C."/>
            <person name="Zhao X.W."/>
            <person name="Wei L."/>
        </authorList>
    </citation>
    <scope>NUCLEOTIDE SEQUENCE [LARGE SCALE GENOMIC DNA]</scope>
    <source>
        <tissue evidence="2">Nenye</tissue>
    </source>
</reference>
<dbReference type="PANTHER" id="PTHR38377">
    <property type="entry name" value="THREONINE-TRNA LIGASE 2"/>
    <property type="match status" value="1"/>
</dbReference>
<evidence type="ECO:0000256" key="1">
    <source>
        <dbReference type="SAM" id="Coils"/>
    </source>
</evidence>